<evidence type="ECO:0000313" key="8">
    <source>
        <dbReference type="Proteomes" id="UP000631114"/>
    </source>
</evidence>
<evidence type="ECO:0000256" key="3">
    <source>
        <dbReference type="ARBA" id="ARBA00023242"/>
    </source>
</evidence>
<organism evidence="7 8">
    <name type="scientific">Coptis chinensis</name>
    <dbReference type="NCBI Taxonomy" id="261450"/>
    <lineage>
        <taxon>Eukaryota</taxon>
        <taxon>Viridiplantae</taxon>
        <taxon>Streptophyta</taxon>
        <taxon>Embryophyta</taxon>
        <taxon>Tracheophyta</taxon>
        <taxon>Spermatophyta</taxon>
        <taxon>Magnoliopsida</taxon>
        <taxon>Ranunculales</taxon>
        <taxon>Ranunculaceae</taxon>
        <taxon>Coptidoideae</taxon>
        <taxon>Coptis</taxon>
    </lineage>
</organism>
<feature type="region of interest" description="Disordered" evidence="5">
    <location>
        <begin position="1"/>
        <end position="35"/>
    </location>
</feature>
<comment type="caution">
    <text evidence="7">The sequence shown here is derived from an EMBL/GenBank/DDBJ whole genome shotgun (WGS) entry which is preliminary data.</text>
</comment>
<evidence type="ECO:0000256" key="5">
    <source>
        <dbReference type="SAM" id="MobiDB-lite"/>
    </source>
</evidence>
<dbReference type="InterPro" id="IPR009071">
    <property type="entry name" value="HMG_box_dom"/>
</dbReference>
<dbReference type="Pfam" id="PF00505">
    <property type="entry name" value="HMG_box"/>
    <property type="match status" value="1"/>
</dbReference>
<evidence type="ECO:0000256" key="2">
    <source>
        <dbReference type="ARBA" id="ARBA00023125"/>
    </source>
</evidence>
<name>A0A835HQ69_9MAGN</name>
<dbReference type="PANTHER" id="PTHR46261:SF18">
    <property type="entry name" value="DNA-BINDING PROTEIN MNB1B"/>
    <property type="match status" value="1"/>
</dbReference>
<keyword evidence="8" id="KW-1185">Reference proteome</keyword>
<feature type="domain" description="HMG box" evidence="6">
    <location>
        <begin position="33"/>
        <end position="87"/>
    </location>
</feature>
<dbReference type="SMART" id="SM00398">
    <property type="entry name" value="HMG"/>
    <property type="match status" value="1"/>
</dbReference>
<keyword evidence="2 4" id="KW-0238">DNA-binding</keyword>
<evidence type="ECO:0000256" key="1">
    <source>
        <dbReference type="ARBA" id="ARBA00004123"/>
    </source>
</evidence>
<feature type="DNA-binding region" description="HMG box" evidence="4">
    <location>
        <begin position="33"/>
        <end position="87"/>
    </location>
</feature>
<proteinExistence type="predicted"/>
<feature type="non-terminal residue" evidence="7">
    <location>
        <position position="1"/>
    </location>
</feature>
<comment type="subcellular location">
    <subcellularLocation>
        <location evidence="1">Nucleus</location>
    </subcellularLocation>
</comment>
<dbReference type="OrthoDB" id="1919336at2759"/>
<dbReference type="AlphaFoldDB" id="A0A835HQ69"/>
<accession>A0A835HQ69</accession>
<dbReference type="Gene3D" id="1.10.30.10">
    <property type="entry name" value="High mobility group box domain"/>
    <property type="match status" value="1"/>
</dbReference>
<reference evidence="7 8" key="1">
    <citation type="submission" date="2020-10" db="EMBL/GenBank/DDBJ databases">
        <title>The Coptis chinensis genome and diversification of protoberbering-type alkaloids.</title>
        <authorList>
            <person name="Wang B."/>
            <person name="Shu S."/>
            <person name="Song C."/>
            <person name="Liu Y."/>
        </authorList>
    </citation>
    <scope>NUCLEOTIDE SEQUENCE [LARGE SCALE GENOMIC DNA]</scope>
    <source>
        <strain evidence="7">HL-2020</strain>
        <tissue evidence="7">Leaf</tissue>
    </source>
</reference>
<dbReference type="Proteomes" id="UP000631114">
    <property type="component" value="Unassembled WGS sequence"/>
</dbReference>
<keyword evidence="3 4" id="KW-0539">Nucleus</keyword>
<dbReference type="SUPFAM" id="SSF47095">
    <property type="entry name" value="HMG-box"/>
    <property type="match status" value="1"/>
</dbReference>
<dbReference type="InterPro" id="IPR031061">
    <property type="entry name" value="HMGB_plant"/>
</dbReference>
<feature type="compositionally biased region" description="Basic and acidic residues" evidence="5">
    <location>
        <begin position="23"/>
        <end position="32"/>
    </location>
</feature>
<dbReference type="PROSITE" id="PS50118">
    <property type="entry name" value="HMG_BOX_2"/>
    <property type="match status" value="1"/>
</dbReference>
<dbReference type="GO" id="GO:0003677">
    <property type="term" value="F:DNA binding"/>
    <property type="evidence" value="ECO:0007669"/>
    <property type="project" value="UniProtKB-UniRule"/>
</dbReference>
<evidence type="ECO:0000259" key="6">
    <source>
        <dbReference type="PROSITE" id="PS50118"/>
    </source>
</evidence>
<dbReference type="EMBL" id="JADFTS010000006">
    <property type="protein sequence ID" value="KAF9603720.1"/>
    <property type="molecule type" value="Genomic_DNA"/>
</dbReference>
<dbReference type="PANTHER" id="PTHR46261">
    <property type="entry name" value="HIGH MOBILITY GROUP B PROTEIN 4-RELATED"/>
    <property type="match status" value="1"/>
</dbReference>
<dbReference type="InterPro" id="IPR036910">
    <property type="entry name" value="HMG_box_dom_sf"/>
</dbReference>
<sequence>MKAIKSTKTADNKLAVNRRASKKEKAVKDPNKPKRPPSAFFVFMEEFRKTYKEKFPLNKSVAVEKGPYVAKAAKRKTEYTKILQAYNDKL</sequence>
<evidence type="ECO:0000313" key="7">
    <source>
        <dbReference type="EMBL" id="KAF9603720.1"/>
    </source>
</evidence>
<dbReference type="GO" id="GO:0005634">
    <property type="term" value="C:nucleus"/>
    <property type="evidence" value="ECO:0007669"/>
    <property type="project" value="UniProtKB-SubCell"/>
</dbReference>
<evidence type="ECO:0000256" key="4">
    <source>
        <dbReference type="PROSITE-ProRule" id="PRU00267"/>
    </source>
</evidence>
<protein>
    <recommendedName>
        <fullName evidence="6">HMG box domain-containing protein</fullName>
    </recommendedName>
</protein>
<gene>
    <name evidence="7" type="ORF">IFM89_037483</name>
</gene>